<evidence type="ECO:0000313" key="4">
    <source>
        <dbReference type="Proteomes" id="UP000482155"/>
    </source>
</evidence>
<dbReference type="PANTHER" id="PTHR13947:SF37">
    <property type="entry name" value="LD18367P"/>
    <property type="match status" value="1"/>
</dbReference>
<gene>
    <name evidence="3" type="ORF">G3574_15010</name>
</gene>
<protein>
    <submittedName>
        <fullName evidence="3">GNAT family N-acetyltransferase</fullName>
    </submittedName>
</protein>
<dbReference type="RefSeq" id="WP_163964603.1">
    <property type="nucleotide sequence ID" value="NZ_JAAIVB010000048.1"/>
</dbReference>
<dbReference type="InterPro" id="IPR050769">
    <property type="entry name" value="NAT_camello-type"/>
</dbReference>
<feature type="domain" description="N-acetyltransferase" evidence="2">
    <location>
        <begin position="23"/>
        <end position="186"/>
    </location>
</feature>
<dbReference type="InterPro" id="IPR000182">
    <property type="entry name" value="GNAT_dom"/>
</dbReference>
<accession>A0A6B3SPG0</accession>
<dbReference type="EMBL" id="JAAIVB010000048">
    <property type="protein sequence ID" value="NEX62398.1"/>
    <property type="molecule type" value="Genomic_DNA"/>
</dbReference>
<dbReference type="Proteomes" id="UP000482155">
    <property type="component" value="Unassembled WGS sequence"/>
</dbReference>
<evidence type="ECO:0000259" key="2">
    <source>
        <dbReference type="PROSITE" id="PS51186"/>
    </source>
</evidence>
<dbReference type="CDD" id="cd04301">
    <property type="entry name" value="NAT_SF"/>
    <property type="match status" value="1"/>
</dbReference>
<proteinExistence type="predicted"/>
<dbReference type="SUPFAM" id="SSF55729">
    <property type="entry name" value="Acyl-CoA N-acyltransferases (Nat)"/>
    <property type="match status" value="1"/>
</dbReference>
<dbReference type="PANTHER" id="PTHR13947">
    <property type="entry name" value="GNAT FAMILY N-ACETYLTRANSFERASE"/>
    <property type="match status" value="1"/>
</dbReference>
<dbReference type="InterPro" id="IPR016181">
    <property type="entry name" value="Acyl_CoA_acyltransferase"/>
</dbReference>
<dbReference type="GO" id="GO:0008080">
    <property type="term" value="F:N-acetyltransferase activity"/>
    <property type="evidence" value="ECO:0007669"/>
    <property type="project" value="InterPro"/>
</dbReference>
<dbReference type="AlphaFoldDB" id="A0A6B3SPG0"/>
<reference evidence="3 4" key="1">
    <citation type="submission" date="2020-02" db="EMBL/GenBank/DDBJ databases">
        <authorList>
            <person name="Kim M.K."/>
        </authorList>
    </citation>
    <scope>NUCLEOTIDE SEQUENCE [LARGE SCALE GENOMIC DNA]</scope>
    <source>
        <strain evidence="3 4">17J57-3</strain>
    </source>
</reference>
<dbReference type="PROSITE" id="PS51186">
    <property type="entry name" value="GNAT"/>
    <property type="match status" value="1"/>
</dbReference>
<keyword evidence="1 3" id="KW-0808">Transferase</keyword>
<sequence>MTVTFPLKAGASLRVMPHLPSMLVISRFSPEEWTAYRDLRLRALAESPDAFGSTLAQERERPDPEWERRLAAGVSSALDLPLLARLDARHAGLAWCRITPDSQHATRKAALYQVWTAPDCRGHGVGKGMVETSIAWARNNGAQGIALAVTCGETPARRLYERLGFKAVGEPQRMRPDAELMEQSMWLEFGQEAGSGKELP</sequence>
<comment type="caution">
    <text evidence="3">The sequence shown here is derived from an EMBL/GenBank/DDBJ whole genome shotgun (WGS) entry which is preliminary data.</text>
</comment>
<evidence type="ECO:0000256" key="1">
    <source>
        <dbReference type="ARBA" id="ARBA00022679"/>
    </source>
</evidence>
<dbReference type="Pfam" id="PF00583">
    <property type="entry name" value="Acetyltransf_1"/>
    <property type="match status" value="1"/>
</dbReference>
<keyword evidence="4" id="KW-1185">Reference proteome</keyword>
<name>A0A6B3SPG0_9BURK</name>
<organism evidence="3 4">
    <name type="scientific">Noviherbaspirillum galbum</name>
    <dbReference type="NCBI Taxonomy" id="2709383"/>
    <lineage>
        <taxon>Bacteria</taxon>
        <taxon>Pseudomonadati</taxon>
        <taxon>Pseudomonadota</taxon>
        <taxon>Betaproteobacteria</taxon>
        <taxon>Burkholderiales</taxon>
        <taxon>Oxalobacteraceae</taxon>
        <taxon>Noviherbaspirillum</taxon>
    </lineage>
</organism>
<evidence type="ECO:0000313" key="3">
    <source>
        <dbReference type="EMBL" id="NEX62398.1"/>
    </source>
</evidence>
<dbReference type="Gene3D" id="3.40.630.30">
    <property type="match status" value="1"/>
</dbReference>